<organism evidence="2 3">
    <name type="scientific">Sedimentitalea todarodis</name>
    <dbReference type="NCBI Taxonomy" id="1631240"/>
    <lineage>
        <taxon>Bacteria</taxon>
        <taxon>Pseudomonadati</taxon>
        <taxon>Pseudomonadota</taxon>
        <taxon>Alphaproteobacteria</taxon>
        <taxon>Rhodobacterales</taxon>
        <taxon>Paracoccaceae</taxon>
        <taxon>Sedimentitalea</taxon>
    </lineage>
</organism>
<comment type="caution">
    <text evidence="2">The sequence shown here is derived from an EMBL/GenBank/DDBJ whole genome shotgun (WGS) entry which is preliminary data.</text>
</comment>
<dbReference type="Pfam" id="PF07475">
    <property type="entry name" value="Hpr_kinase_C"/>
    <property type="match status" value="1"/>
</dbReference>
<dbReference type="InterPro" id="IPR011104">
    <property type="entry name" value="Hpr_kin/Pase_C"/>
</dbReference>
<evidence type="ECO:0000259" key="1">
    <source>
        <dbReference type="Pfam" id="PF07475"/>
    </source>
</evidence>
<evidence type="ECO:0000313" key="2">
    <source>
        <dbReference type="EMBL" id="MDU9002780.1"/>
    </source>
</evidence>
<dbReference type="CDD" id="cd01918">
    <property type="entry name" value="HprK_C"/>
    <property type="match status" value="1"/>
</dbReference>
<dbReference type="Gene3D" id="3.40.50.300">
    <property type="entry name" value="P-loop containing nucleotide triphosphate hydrolases"/>
    <property type="match status" value="1"/>
</dbReference>
<accession>A0ABU3V9E0</accession>
<gene>
    <name evidence="2" type="ORF">QO231_02800</name>
</gene>
<dbReference type="GO" id="GO:0016301">
    <property type="term" value="F:kinase activity"/>
    <property type="evidence" value="ECO:0007669"/>
    <property type="project" value="UniProtKB-KW"/>
</dbReference>
<sequence>MAIDQSQHGTEPTIVHASCVAVAKRGCLIIGASASGKSSLALSLMGYGASLIADDRVVLERSATGIRASAPPAIRGLIEARGVGILTCEPANAVVIGVVVDMDTVETARLPQARTTELLGEPVTLLHRVCGPHFAPALMQFLKSGRKSP</sequence>
<dbReference type="Proteomes" id="UP001255416">
    <property type="component" value="Unassembled WGS sequence"/>
</dbReference>
<dbReference type="InterPro" id="IPR027417">
    <property type="entry name" value="P-loop_NTPase"/>
</dbReference>
<keyword evidence="2" id="KW-0418">Kinase</keyword>
<dbReference type="RefSeq" id="WP_316773134.1">
    <property type="nucleotide sequence ID" value="NZ_JASMWN010000002.1"/>
</dbReference>
<dbReference type="EMBL" id="JASMWN010000002">
    <property type="protein sequence ID" value="MDU9002780.1"/>
    <property type="molecule type" value="Genomic_DNA"/>
</dbReference>
<keyword evidence="3" id="KW-1185">Reference proteome</keyword>
<dbReference type="SUPFAM" id="SSF53795">
    <property type="entry name" value="PEP carboxykinase-like"/>
    <property type="match status" value="1"/>
</dbReference>
<feature type="domain" description="HPr kinase/phosphorylase C-terminal" evidence="1">
    <location>
        <begin position="11"/>
        <end position="87"/>
    </location>
</feature>
<reference evidence="3" key="1">
    <citation type="submission" date="2023-05" db="EMBL/GenBank/DDBJ databases">
        <title>Sedimentitalea sp. nov. JM2-8.</title>
        <authorList>
            <person name="Huang J."/>
        </authorList>
    </citation>
    <scope>NUCLEOTIDE SEQUENCE [LARGE SCALE GENOMIC DNA]</scope>
    <source>
        <strain evidence="3">KHS03</strain>
    </source>
</reference>
<keyword evidence="2" id="KW-0808">Transferase</keyword>
<name>A0ABU3V9E0_9RHOB</name>
<evidence type="ECO:0000313" key="3">
    <source>
        <dbReference type="Proteomes" id="UP001255416"/>
    </source>
</evidence>
<proteinExistence type="predicted"/>
<protein>
    <submittedName>
        <fullName evidence="2">HPr kinase/phosphatase C-terminal domain-containing protein</fullName>
    </submittedName>
</protein>